<protein>
    <submittedName>
        <fullName evidence="1">Uncharacterized protein</fullName>
    </submittedName>
</protein>
<accession>A0AAW2FYL8</accession>
<organism evidence="1 2">
    <name type="scientific">Cardiocondyla obscurior</name>
    <dbReference type="NCBI Taxonomy" id="286306"/>
    <lineage>
        <taxon>Eukaryota</taxon>
        <taxon>Metazoa</taxon>
        <taxon>Ecdysozoa</taxon>
        <taxon>Arthropoda</taxon>
        <taxon>Hexapoda</taxon>
        <taxon>Insecta</taxon>
        <taxon>Pterygota</taxon>
        <taxon>Neoptera</taxon>
        <taxon>Endopterygota</taxon>
        <taxon>Hymenoptera</taxon>
        <taxon>Apocrita</taxon>
        <taxon>Aculeata</taxon>
        <taxon>Formicoidea</taxon>
        <taxon>Formicidae</taxon>
        <taxon>Myrmicinae</taxon>
        <taxon>Cardiocondyla</taxon>
    </lineage>
</organism>
<dbReference type="EMBL" id="JADYXP020000007">
    <property type="protein sequence ID" value="KAL0120868.1"/>
    <property type="molecule type" value="Genomic_DNA"/>
</dbReference>
<dbReference type="Proteomes" id="UP001430953">
    <property type="component" value="Unassembled WGS sequence"/>
</dbReference>
<keyword evidence="2" id="KW-1185">Reference proteome</keyword>
<reference evidence="1 2" key="1">
    <citation type="submission" date="2023-03" db="EMBL/GenBank/DDBJ databases">
        <title>High recombination rates correlate with genetic variation in Cardiocondyla obscurior ants.</title>
        <authorList>
            <person name="Errbii M."/>
        </authorList>
    </citation>
    <scope>NUCLEOTIDE SEQUENCE [LARGE SCALE GENOMIC DNA]</scope>
    <source>
        <strain evidence="1">Alpha-2009</strain>
        <tissue evidence="1">Whole body</tissue>
    </source>
</reference>
<comment type="caution">
    <text evidence="1">The sequence shown here is derived from an EMBL/GenBank/DDBJ whole genome shotgun (WGS) entry which is preliminary data.</text>
</comment>
<evidence type="ECO:0000313" key="1">
    <source>
        <dbReference type="EMBL" id="KAL0120868.1"/>
    </source>
</evidence>
<name>A0AAW2FYL8_9HYME</name>
<sequence>MHFRLYSATVSVCNTIATNHDSPSNRVKIVHKILLKILSNEIEIRELNCETNIF</sequence>
<gene>
    <name evidence="1" type="ORF">PUN28_008507</name>
</gene>
<evidence type="ECO:0000313" key="2">
    <source>
        <dbReference type="Proteomes" id="UP001430953"/>
    </source>
</evidence>
<proteinExistence type="predicted"/>
<dbReference type="AlphaFoldDB" id="A0AAW2FYL8"/>